<dbReference type="InterPro" id="IPR009104">
    <property type="entry name" value="Anemon_actinoporin-like"/>
</dbReference>
<dbReference type="EMBL" id="JEMT01013393">
    <property type="protein sequence ID" value="EXX73977.1"/>
    <property type="molecule type" value="Genomic_DNA"/>
</dbReference>
<dbReference type="InterPro" id="IPR015926">
    <property type="entry name" value="Cytolysin/lectin"/>
</dbReference>
<dbReference type="OrthoDB" id="2325346at2759"/>
<dbReference type="Proteomes" id="UP000022910">
    <property type="component" value="Unassembled WGS sequence"/>
</dbReference>
<evidence type="ECO:0000313" key="2">
    <source>
        <dbReference type="Proteomes" id="UP000022910"/>
    </source>
</evidence>
<dbReference type="GO" id="GO:0015267">
    <property type="term" value="F:channel activity"/>
    <property type="evidence" value="ECO:0007669"/>
    <property type="project" value="InterPro"/>
</dbReference>
<dbReference type="SUPFAM" id="SSF63724">
    <property type="entry name" value="Cytolysin/lectin"/>
    <property type="match status" value="1"/>
</dbReference>
<reference evidence="1 2" key="1">
    <citation type="submission" date="2014-02" db="EMBL/GenBank/DDBJ databases">
        <title>Single nucleus genome sequencing reveals high similarity among nuclei of an endomycorrhizal fungus.</title>
        <authorList>
            <person name="Lin K."/>
            <person name="Geurts R."/>
            <person name="Zhang Z."/>
            <person name="Limpens E."/>
            <person name="Saunders D.G."/>
            <person name="Mu D."/>
            <person name="Pang E."/>
            <person name="Cao H."/>
            <person name="Cha H."/>
            <person name="Lin T."/>
            <person name="Zhou Q."/>
            <person name="Shang Y."/>
            <person name="Li Y."/>
            <person name="Ivanov S."/>
            <person name="Sharma T."/>
            <person name="Velzen R.V."/>
            <person name="Ruijter N.D."/>
            <person name="Aanen D.K."/>
            <person name="Win J."/>
            <person name="Kamoun S."/>
            <person name="Bisseling T."/>
            <person name="Huang S."/>
        </authorList>
    </citation>
    <scope>NUCLEOTIDE SEQUENCE [LARGE SCALE GENOMIC DNA]</scope>
    <source>
        <strain evidence="2">DAOM197198w</strain>
    </source>
</reference>
<dbReference type="SMR" id="A0A015JWQ8"/>
<dbReference type="HOGENOM" id="CLU_067215_0_0_1"/>
<dbReference type="GO" id="GO:0006812">
    <property type="term" value="P:monoatomic cation transport"/>
    <property type="evidence" value="ECO:0007669"/>
    <property type="project" value="InterPro"/>
</dbReference>
<sequence>MSAGVYKIPIIDIAALLAKIIKELGNVARKVTVAIKNETSLILENPKIYYRFGNSPYDACPLAPVNSGKAVVWGACKTPYAFRGTEGVIMYHIKDKDKSLAFMWKVPYARSNGWFIKVYDGFISPSIEIFHEMRDKCYLGGDGIIHEGTLDDGLYYKGSMGGTGEPHLEVVLQYCNSKIKTG</sequence>
<organism evidence="1 2">
    <name type="scientific">Rhizophagus irregularis (strain DAOM 197198w)</name>
    <name type="common">Glomus intraradices</name>
    <dbReference type="NCBI Taxonomy" id="1432141"/>
    <lineage>
        <taxon>Eukaryota</taxon>
        <taxon>Fungi</taxon>
        <taxon>Fungi incertae sedis</taxon>
        <taxon>Mucoromycota</taxon>
        <taxon>Glomeromycotina</taxon>
        <taxon>Glomeromycetes</taxon>
        <taxon>Glomerales</taxon>
        <taxon>Glomeraceae</taxon>
        <taxon>Rhizophagus</taxon>
    </lineage>
</organism>
<evidence type="ECO:0000313" key="1">
    <source>
        <dbReference type="EMBL" id="EXX73977.1"/>
    </source>
</evidence>
<gene>
    <name evidence="1" type="ORF">RirG_055390</name>
</gene>
<dbReference type="GO" id="GO:0046930">
    <property type="term" value="C:pore complex"/>
    <property type="evidence" value="ECO:0007669"/>
    <property type="project" value="InterPro"/>
</dbReference>
<accession>A0A015JWQ8</accession>
<dbReference type="Gene3D" id="2.60.270.20">
    <property type="entry name" value="Cytolysin/lectin"/>
    <property type="match status" value="1"/>
</dbReference>
<name>A0A015JWQ8_RHIIW</name>
<dbReference type="GO" id="GO:0046931">
    <property type="term" value="P:pore complex assembly"/>
    <property type="evidence" value="ECO:0007669"/>
    <property type="project" value="InterPro"/>
</dbReference>
<dbReference type="PANTHER" id="PTHR40388">
    <property type="entry name" value="BRYOPORIN"/>
    <property type="match status" value="1"/>
</dbReference>
<comment type="caution">
    <text evidence="1">The sequence shown here is derived from an EMBL/GenBank/DDBJ whole genome shotgun (WGS) entry which is preliminary data.</text>
</comment>
<proteinExistence type="predicted"/>
<protein>
    <submittedName>
        <fullName evidence="1">Uncharacterized protein</fullName>
    </submittedName>
</protein>
<dbReference type="AlphaFoldDB" id="A0A015JWQ8"/>
<dbReference type="InterPro" id="IPR050677">
    <property type="entry name" value="Actinoporin_PFT"/>
</dbReference>
<dbReference type="Pfam" id="PF06369">
    <property type="entry name" value="Anemone_cytotox"/>
    <property type="match status" value="1"/>
</dbReference>
<keyword evidence="2" id="KW-1185">Reference proteome</keyword>
<dbReference type="PANTHER" id="PTHR40388:SF1">
    <property type="entry name" value="BRYOPORIN"/>
    <property type="match status" value="1"/>
</dbReference>
<dbReference type="GO" id="GO:0051715">
    <property type="term" value="P:cytolysis in another organism"/>
    <property type="evidence" value="ECO:0007669"/>
    <property type="project" value="InterPro"/>
</dbReference>